<evidence type="ECO:0000259" key="16">
    <source>
        <dbReference type="Pfam" id="PF00294"/>
    </source>
</evidence>
<comment type="similarity">
    <text evidence="5">Belongs to the carbohydrate kinase PfkB family.</text>
</comment>
<evidence type="ECO:0008006" key="19">
    <source>
        <dbReference type="Google" id="ProtNLM"/>
    </source>
</evidence>
<dbReference type="Gene3D" id="3.40.1190.20">
    <property type="match status" value="1"/>
</dbReference>
<accession>A0A678TPX6</accession>
<feature type="region of interest" description="Disordered" evidence="14">
    <location>
        <begin position="609"/>
        <end position="711"/>
    </location>
</feature>
<dbReference type="GO" id="GO:0042644">
    <property type="term" value="C:chloroplast nucleoid"/>
    <property type="evidence" value="ECO:0007669"/>
    <property type="project" value="UniProtKB-ARBA"/>
</dbReference>
<dbReference type="GO" id="GO:0009658">
    <property type="term" value="P:chloroplast organization"/>
    <property type="evidence" value="ECO:0007669"/>
    <property type="project" value="UniProtKB-ARBA"/>
</dbReference>
<name>A0A678TPX6_SACSP</name>
<comment type="similarity">
    <text evidence="3">Belongs to the strictosidine synthase family.</text>
</comment>
<dbReference type="PANTHER" id="PTHR10426:SF82">
    <property type="entry name" value="STRICTOSIDINE SYNTHASE CONSERVED REGION DOMAIN-CONTAINING PROTEIN"/>
    <property type="match status" value="1"/>
</dbReference>
<evidence type="ECO:0000256" key="11">
    <source>
        <dbReference type="ARBA" id="ARBA00022946"/>
    </source>
</evidence>
<dbReference type="InterPro" id="IPR018119">
    <property type="entry name" value="Strictosidine_synth_cons-reg"/>
</dbReference>
<evidence type="ECO:0000313" key="18">
    <source>
        <dbReference type="EMBL" id="AWA44731.1"/>
    </source>
</evidence>
<feature type="domain" description="Carbohydrate kinase PfkB" evidence="16">
    <location>
        <begin position="753"/>
        <end position="1067"/>
    </location>
</feature>
<dbReference type="Pfam" id="PF04832">
    <property type="entry name" value="SOUL"/>
    <property type="match status" value="2"/>
</dbReference>
<dbReference type="InterPro" id="IPR011611">
    <property type="entry name" value="PfkB_dom"/>
</dbReference>
<evidence type="ECO:0000256" key="14">
    <source>
        <dbReference type="SAM" id="MobiDB-lite"/>
    </source>
</evidence>
<keyword evidence="12" id="KW-0325">Glycoprotein</keyword>
<sequence length="1153" mass="126484">MGMILGKITVETPKHEVLHTGAGYEIRKYPPCIAAEFTYDPKEWKGDPDGGFTVLANYIGALGKPQNTKPEKIAMTAPVITTGGGDGEGGEAEKIAMTAPVITTGTGGEPEPVAMTAPVITDDQQAPGKVTMQFLLPSKYTKVEEAPRPTDERVVIREVPERKFGVARFSGVATDKTVREKAEGLKAALEKDGYAIKGPFVLARYNPPFTLPPLRTNEVMFPVDWATHSMGRRNNLATTWLLALVVLALSLFAGPCAAAQIKTTDTRWSFHLPLPSGLRGAESLAFDGKGEGPYAGVSDGRILKWGGTTVGWTTFAHSANYRKIPLCTAGVVPSEETESMCGRPLGLQFHGKTGDLYIADAYLGLMRVGPGGGEAEVLATGADGVPFNFVNGLDVDQATGDVYFTDSSTTYPRRFDTEIMMNADATGRLLRYDAQTKSVTVLKAGLPYPNGVAVSRDGAQVVVAHTVPCQAFRYFVRGARAGQYDLLADLPGYPDNVRRDNKGGYWVALNQEKQRLDATPTTAPVKHLVGVRLDADGVEVEELTAAKGVTLSDVAEMKGQLWLGSVELEYVVAMAAPALLLPSLFPKPTLLVASLHSSLPRGLPLRCSPNGAAVPESPEPASRRGRKKSPSPSAPKAKATRRRTKKADQDPDSEGAEEPAKRTSRRTRKSKEEAKQEEVAQAASQGTGETIPEANEEEHAVEAGSGYDDDEDFANEWPPLVCCFGAPRWEFVPTVRVSDRQMHPDMYSTWRHLQWEPPEFARAPGSAASNVAIALTRLGGRAAVLGKVGDDDFGRELVYRMNCERVQTRAIKFDGKAATATARMKVSFRDREDGKGGTKLVAETVKSAAEDSLRKTEINVDVLKEARMFHFNSEVLLNPSMHDTLFRAIELSKKFGSKVFFDLNLPLPLWTSRDKTKEVINRAWKEADIIEVSRDELEFLLDHEYYEYKRNTPPQYYLEGFHFTRNWPQYYHYSPEEIAPIWHDGIKILLVTYGTLRIHYYTPKFHGCVVGTEDALITPYTTDRTGSGDAIVAAAIRKLTTCPEMYEDQDTLERQLRFAVAAGIISQWTIGAVRGFPTESAAQNLKEEVYCLVICTASESLDRRRETIVDNTSMAALVRRQTGRSLCFVLSNERGTVSYPCTSYTSTSSTLWG</sequence>
<evidence type="ECO:0000256" key="8">
    <source>
        <dbReference type="ARBA" id="ARBA00022640"/>
    </source>
</evidence>
<organism evidence="18">
    <name type="scientific">Saccharum spontaneum</name>
    <name type="common">Wild sugarcane</name>
    <dbReference type="NCBI Taxonomy" id="62335"/>
    <lineage>
        <taxon>Eukaryota</taxon>
        <taxon>Viridiplantae</taxon>
        <taxon>Streptophyta</taxon>
        <taxon>Embryophyta</taxon>
        <taxon>Tracheophyta</taxon>
        <taxon>Spermatophyta</taxon>
        <taxon>Magnoliopsida</taxon>
        <taxon>Liliopsida</taxon>
        <taxon>Poales</taxon>
        <taxon>Poaceae</taxon>
        <taxon>PACMAD clade</taxon>
        <taxon>Panicoideae</taxon>
        <taxon>Andropogonodae</taxon>
        <taxon>Andropogoneae</taxon>
        <taxon>Saccharinae</taxon>
        <taxon>Saccharum</taxon>
        <taxon>Saccharum officinarum species complex</taxon>
    </lineage>
</organism>
<evidence type="ECO:0000256" key="3">
    <source>
        <dbReference type="ARBA" id="ARBA00009191"/>
    </source>
</evidence>
<dbReference type="SUPFAM" id="SSF63829">
    <property type="entry name" value="Calcium-dependent phosphotriesterase"/>
    <property type="match status" value="1"/>
</dbReference>
<feature type="transmembrane region" description="Helical" evidence="15">
    <location>
        <begin position="240"/>
        <end position="261"/>
    </location>
</feature>
<keyword evidence="10" id="KW-0418">Kinase</keyword>
<evidence type="ECO:0000256" key="1">
    <source>
        <dbReference type="ARBA" id="ARBA00004116"/>
    </source>
</evidence>
<evidence type="ECO:0000256" key="13">
    <source>
        <dbReference type="ARBA" id="ARBA00058434"/>
    </source>
</evidence>
<dbReference type="InterPro" id="IPR011256">
    <property type="entry name" value="Reg_factor_effector_dom_sf"/>
</dbReference>
<comment type="subcellular location">
    <subcellularLocation>
        <location evidence="2">Plastid</location>
        <location evidence="2">Chloroplast</location>
    </subcellularLocation>
    <subcellularLocation>
        <location evidence="1">Vacuole</location>
    </subcellularLocation>
</comment>
<comment type="similarity">
    <text evidence="4">Belongs to the HEBP family.</text>
</comment>
<reference evidence="18" key="1">
    <citation type="submission" date="2018-04" db="EMBL/GenBank/DDBJ databases">
        <title>Comparative Analysis of Homologous Sequences of Saccharum officinarum and Saccharum spontaneum Reveals Independent Polyploidization Events.</title>
        <authorList>
            <person name="Sharma A."/>
            <person name="Song J."/>
            <person name="Lin Q."/>
            <person name="Singh R."/>
            <person name="Ramos N."/>
            <person name="Wang K."/>
            <person name="Zhang J."/>
            <person name="Ming R."/>
            <person name="Yu Q."/>
        </authorList>
    </citation>
    <scope>NUCLEOTIDE SEQUENCE</scope>
</reference>
<dbReference type="GO" id="GO:0005773">
    <property type="term" value="C:vacuole"/>
    <property type="evidence" value="ECO:0007669"/>
    <property type="project" value="UniProtKB-SubCell"/>
</dbReference>
<evidence type="ECO:0000256" key="15">
    <source>
        <dbReference type="SAM" id="Phobius"/>
    </source>
</evidence>
<evidence type="ECO:0000256" key="5">
    <source>
        <dbReference type="ARBA" id="ARBA00010688"/>
    </source>
</evidence>
<dbReference type="PANTHER" id="PTHR10426">
    <property type="entry name" value="STRICTOSIDINE SYNTHASE-RELATED"/>
    <property type="match status" value="1"/>
</dbReference>
<keyword evidence="9" id="KW-0808">Transferase</keyword>
<keyword evidence="15" id="KW-0812">Transmembrane</keyword>
<evidence type="ECO:0000256" key="10">
    <source>
        <dbReference type="ARBA" id="ARBA00022777"/>
    </source>
</evidence>
<dbReference type="FunFam" id="3.20.80.10:FF:000013">
    <property type="entry name" value="Soul heme-binding family protein"/>
    <property type="match status" value="1"/>
</dbReference>
<keyword evidence="7" id="KW-0926">Vacuole</keyword>
<evidence type="ECO:0000256" key="7">
    <source>
        <dbReference type="ARBA" id="ARBA00022554"/>
    </source>
</evidence>
<dbReference type="CDD" id="cd01167">
    <property type="entry name" value="bac_FRK"/>
    <property type="match status" value="1"/>
</dbReference>
<comment type="function">
    <text evidence="13">Required for proper chloroplast development, most likely through regulating plastid-encoded polymerase (PEP) dependent chloroplast transcription. Acts as a component of the transcriptionally active plastid chromosome that is required for plastid gene expression.</text>
</comment>
<evidence type="ECO:0000256" key="4">
    <source>
        <dbReference type="ARBA" id="ARBA00009817"/>
    </source>
</evidence>
<dbReference type="GO" id="GO:0016301">
    <property type="term" value="F:kinase activity"/>
    <property type="evidence" value="ECO:0007669"/>
    <property type="project" value="UniProtKB-KW"/>
</dbReference>
<dbReference type="Gene3D" id="2.120.10.30">
    <property type="entry name" value="TolB, C-terminal domain"/>
    <property type="match status" value="1"/>
</dbReference>
<dbReference type="FunFam" id="3.20.80.10:FF:000010">
    <property type="entry name" value="SOUL heme-binding family protein"/>
    <property type="match status" value="1"/>
</dbReference>
<evidence type="ECO:0000256" key="12">
    <source>
        <dbReference type="ARBA" id="ARBA00023180"/>
    </source>
</evidence>
<evidence type="ECO:0000256" key="9">
    <source>
        <dbReference type="ARBA" id="ARBA00022679"/>
    </source>
</evidence>
<dbReference type="InterPro" id="IPR029056">
    <property type="entry name" value="Ribokinase-like"/>
</dbReference>
<dbReference type="GO" id="GO:0016787">
    <property type="term" value="F:hydrolase activity"/>
    <property type="evidence" value="ECO:0007669"/>
    <property type="project" value="TreeGrafter"/>
</dbReference>
<proteinExistence type="inferred from homology"/>
<keyword evidence="15" id="KW-0472">Membrane</keyword>
<keyword evidence="11" id="KW-0809">Transit peptide</keyword>
<protein>
    <recommendedName>
        <fullName evidence="19">Carbohydrate kinase PfkB domain-containing protein</fullName>
    </recommendedName>
</protein>
<dbReference type="AlphaFoldDB" id="A0A678TPX6"/>
<dbReference type="EMBL" id="MH182512">
    <property type="protein sequence ID" value="AWA44731.1"/>
    <property type="molecule type" value="Genomic_DNA"/>
</dbReference>
<dbReference type="FunFam" id="3.40.1190.20:FF:000021">
    <property type="entry name" value="Fructokinase-like 2, chloroplastic"/>
    <property type="match status" value="1"/>
</dbReference>
<dbReference type="Pfam" id="PF03088">
    <property type="entry name" value="Str_synth"/>
    <property type="match status" value="1"/>
</dbReference>
<dbReference type="FunFam" id="2.120.10.30:FF:000055">
    <property type="entry name" value="Protein STRICTOSIDINE SYNTHASE-LIKE 11"/>
    <property type="match status" value="1"/>
</dbReference>
<keyword evidence="8" id="KW-0934">Plastid</keyword>
<gene>
    <name evidence="18" type="ORF">SS34H08_000007</name>
</gene>
<dbReference type="Gene3D" id="3.20.80.10">
    <property type="entry name" value="Regulatory factor, effector binding domain"/>
    <property type="match status" value="2"/>
</dbReference>
<dbReference type="InterPro" id="IPR011042">
    <property type="entry name" value="6-blade_b-propeller_TolB-like"/>
</dbReference>
<dbReference type="SUPFAM" id="SSF55136">
    <property type="entry name" value="Probable bacterial effector-binding domain"/>
    <property type="match status" value="2"/>
</dbReference>
<dbReference type="InterPro" id="IPR006917">
    <property type="entry name" value="SOUL_heme-bd"/>
</dbReference>
<dbReference type="Pfam" id="PF00294">
    <property type="entry name" value="PfkB"/>
    <property type="match status" value="1"/>
</dbReference>
<evidence type="ECO:0000256" key="6">
    <source>
        <dbReference type="ARBA" id="ARBA00022528"/>
    </source>
</evidence>
<dbReference type="SUPFAM" id="SSF53613">
    <property type="entry name" value="Ribokinase-like"/>
    <property type="match status" value="1"/>
</dbReference>
<evidence type="ECO:0000259" key="17">
    <source>
        <dbReference type="Pfam" id="PF03088"/>
    </source>
</evidence>
<feature type="domain" description="Strictosidine synthase conserved region" evidence="17">
    <location>
        <begin position="391"/>
        <end position="478"/>
    </location>
</feature>
<keyword evidence="6" id="KW-0150">Chloroplast</keyword>
<dbReference type="GO" id="GO:0012505">
    <property type="term" value="C:endomembrane system"/>
    <property type="evidence" value="ECO:0007669"/>
    <property type="project" value="TreeGrafter"/>
</dbReference>
<evidence type="ECO:0000256" key="2">
    <source>
        <dbReference type="ARBA" id="ARBA00004229"/>
    </source>
</evidence>
<keyword evidence="15" id="KW-1133">Transmembrane helix</keyword>
<dbReference type="GO" id="GO:0042793">
    <property type="term" value="P:plastid transcription"/>
    <property type="evidence" value="ECO:0007669"/>
    <property type="project" value="UniProtKB-ARBA"/>
</dbReference>